<dbReference type="KEGG" id="mpsy:CEK71_03780"/>
<proteinExistence type="predicted"/>
<dbReference type="EMBL" id="CP022129">
    <property type="protein sequence ID" value="ASF45252.1"/>
    <property type="molecule type" value="Genomic_DNA"/>
</dbReference>
<evidence type="ECO:0000313" key="2">
    <source>
        <dbReference type="Proteomes" id="UP000197019"/>
    </source>
</evidence>
<keyword evidence="2" id="KW-1185">Reference proteome</keyword>
<dbReference type="Pfam" id="PF09569">
    <property type="entry name" value="RE_ScaI"/>
    <property type="match status" value="1"/>
</dbReference>
<keyword evidence="1" id="KW-0378">Hydrolase</keyword>
<sequence length="201" mass="23072">MTAASPYAQSAKSDWLQITHDLIANHPLDEQEIVGFCFAAWQGLFSSTIGRHRLKIGEHIFPKPQVIGALLHELIPAEIAASYPGIWQREQEKYDKDIVYLPDDRYSIELKTSSNPNQIFANRSYAQTPSQQKKSKDGYYLAVNFEQIKAKTQQPRILMIRFGWLDHTDWIGQASETGQQAKLAPETYRLKLKTLYPKHQL</sequence>
<keyword evidence="1" id="KW-0255">Endonuclease</keyword>
<evidence type="ECO:0000313" key="1">
    <source>
        <dbReference type="EMBL" id="ASF45252.1"/>
    </source>
</evidence>
<dbReference type="OrthoDB" id="9149263at2"/>
<protein>
    <submittedName>
        <fullName evidence="1">Restriction endonuclease</fullName>
    </submittedName>
</protein>
<name>A0A1Z4BVI4_9GAMM</name>
<organism evidence="1 2">
    <name type="scientific">Methylovulum psychrotolerans</name>
    <dbReference type="NCBI Taxonomy" id="1704499"/>
    <lineage>
        <taxon>Bacteria</taxon>
        <taxon>Pseudomonadati</taxon>
        <taxon>Pseudomonadota</taxon>
        <taxon>Gammaproteobacteria</taxon>
        <taxon>Methylococcales</taxon>
        <taxon>Methylococcaceae</taxon>
        <taxon>Methylovulum</taxon>
    </lineage>
</organism>
<keyword evidence="1" id="KW-0540">Nuclease</keyword>
<dbReference type="AlphaFoldDB" id="A0A1Z4BVI4"/>
<dbReference type="Proteomes" id="UP000197019">
    <property type="component" value="Chromosome"/>
</dbReference>
<dbReference type="InterPro" id="IPR019069">
    <property type="entry name" value="Restrct_endonuc_II_ScaI"/>
</dbReference>
<reference evidence="1 2" key="1">
    <citation type="submission" date="2017-06" db="EMBL/GenBank/DDBJ databases">
        <title>Genome Sequencing of the methanotroph Methylovulum psychrotolerants str. HV10-M2 isolated from a high-altitude environment.</title>
        <authorList>
            <person name="Mateos-Rivera A."/>
        </authorList>
    </citation>
    <scope>NUCLEOTIDE SEQUENCE [LARGE SCALE GENOMIC DNA]</scope>
    <source>
        <strain evidence="1 2">HV10_M2</strain>
    </source>
</reference>
<accession>A0A1Z4BVI4</accession>
<dbReference type="REBASE" id="209096">
    <property type="entry name" value="MpsM2ORF3775P"/>
</dbReference>
<dbReference type="GO" id="GO:0004519">
    <property type="term" value="F:endonuclease activity"/>
    <property type="evidence" value="ECO:0007669"/>
    <property type="project" value="UniProtKB-KW"/>
</dbReference>
<gene>
    <name evidence="1" type="ORF">CEK71_03780</name>
</gene>